<dbReference type="STRING" id="291112.PAU_01850"/>
<proteinExistence type="predicted"/>
<dbReference type="EMBL" id="FM162591">
    <property type="protein sequence ID" value="CAQ83942.1"/>
    <property type="molecule type" value="Genomic_DNA"/>
</dbReference>
<dbReference type="InterPro" id="IPR019648">
    <property type="entry name" value="YebY"/>
</dbReference>
<dbReference type="KEGG" id="pay:PAU_01850"/>
<organism evidence="1 2">
    <name type="scientific">Photorhabdus asymbiotica subsp. asymbiotica (strain ATCC 43949 / 3105-77)</name>
    <name type="common">Xenorhabdus luminescens (strain 2)</name>
    <dbReference type="NCBI Taxonomy" id="553480"/>
    <lineage>
        <taxon>Bacteria</taxon>
        <taxon>Pseudomonadati</taxon>
        <taxon>Pseudomonadota</taxon>
        <taxon>Gammaproteobacteria</taxon>
        <taxon>Enterobacterales</taxon>
        <taxon>Morganellaceae</taxon>
        <taxon>Photorhabdus</taxon>
    </lineage>
</organism>
<evidence type="ECO:0000313" key="1">
    <source>
        <dbReference type="EMBL" id="CAQ83942.1"/>
    </source>
</evidence>
<reference evidence="1 2" key="1">
    <citation type="journal article" date="2009" name="BMC Genomics">
        <title>Comparative genomics of the emerging human pathogen Photorhabdus asymbiotica with the insect pathogen Photorhabdus luminescens.</title>
        <authorList>
            <person name="Wilkinson P."/>
            <person name="Waterfield N.R."/>
            <person name="Crossman L."/>
            <person name="Corton C."/>
            <person name="Sanchez-Contreras M."/>
            <person name="Vlisidou I."/>
            <person name="Barron A."/>
            <person name="Bignell A."/>
            <person name="Clark L."/>
            <person name="Ormond D."/>
            <person name="Mayho M."/>
            <person name="Bason N."/>
            <person name="Smith F."/>
            <person name="Simmonds M."/>
            <person name="Churcher C."/>
            <person name="Harris D."/>
            <person name="Thompson N.R."/>
            <person name="Quail M."/>
            <person name="Parkhill J."/>
            <person name="ffrench-Constant R.H."/>
        </authorList>
    </citation>
    <scope>NUCLEOTIDE SEQUENCE [LARGE SCALE GENOMIC DNA]</scope>
    <source>
        <strain evidence="2">ATCC 43949 / 3105-77</strain>
    </source>
</reference>
<dbReference type="eggNOG" id="ENOG5032TXR">
    <property type="taxonomic scope" value="Bacteria"/>
</dbReference>
<gene>
    <name evidence="1" type="ordered locus">PAU_01850</name>
</gene>
<evidence type="ECO:0008006" key="3">
    <source>
        <dbReference type="Google" id="ProtNLM"/>
    </source>
</evidence>
<evidence type="ECO:0000313" key="2">
    <source>
        <dbReference type="Proteomes" id="UP000002747"/>
    </source>
</evidence>
<accession>C7BH20</accession>
<name>C7BH20_PHOAA</name>
<dbReference type="Pfam" id="PF10709">
    <property type="entry name" value="DUF2511"/>
    <property type="match status" value="1"/>
</dbReference>
<dbReference type="Proteomes" id="UP000002747">
    <property type="component" value="Chromosome"/>
</dbReference>
<sequence>MIINSECGQRAETVAYTQYVRMIRFVCPYIYTLVTIMKRLFLLLSLLCLSFQNVAAPIETVSKLQFGDKWAFTREEVMLNCRANRALFVINPSTLVQYPLNDIATEMVRTGKVNANSLDIILLDDSKNPTQKMSIEPFQRAALALCDEKSG</sequence>
<dbReference type="AlphaFoldDB" id="C7BH20"/>
<protein>
    <recommendedName>
        <fullName evidence="3">DUF2511 domain-containing protein</fullName>
    </recommendedName>
</protein>